<dbReference type="GO" id="GO:0004519">
    <property type="term" value="F:endonuclease activity"/>
    <property type="evidence" value="ECO:0007669"/>
    <property type="project" value="UniProtKB-KW"/>
</dbReference>
<keyword evidence="2" id="KW-0255">Endonuclease</keyword>
<proteinExistence type="predicted"/>
<name>A0A542ZLC9_9MICO</name>
<keyword evidence="2" id="KW-0378">Hydrolase</keyword>
<dbReference type="EMBL" id="VFOQ01000001">
    <property type="protein sequence ID" value="TQL60970.1"/>
    <property type="molecule type" value="Genomic_DNA"/>
</dbReference>
<dbReference type="OrthoDB" id="4464809at2"/>
<comment type="caution">
    <text evidence="2">The sequence shown here is derived from an EMBL/GenBank/DDBJ whole genome shotgun (WGS) entry which is preliminary data.</text>
</comment>
<dbReference type="Proteomes" id="UP000319514">
    <property type="component" value="Unassembled WGS sequence"/>
</dbReference>
<evidence type="ECO:0000313" key="3">
    <source>
        <dbReference type="Proteomes" id="UP000319514"/>
    </source>
</evidence>
<dbReference type="AlphaFoldDB" id="A0A542ZLC9"/>
<dbReference type="InterPro" id="IPR003615">
    <property type="entry name" value="HNH_nuc"/>
</dbReference>
<dbReference type="RefSeq" id="WP_141788808.1">
    <property type="nucleotide sequence ID" value="NZ_BAAAKX010000007.1"/>
</dbReference>
<keyword evidence="3" id="KW-1185">Reference proteome</keyword>
<reference evidence="2 3" key="1">
    <citation type="submission" date="2019-06" db="EMBL/GenBank/DDBJ databases">
        <title>Sequencing the genomes of 1000 actinobacteria strains.</title>
        <authorList>
            <person name="Klenk H.-P."/>
        </authorList>
    </citation>
    <scope>NUCLEOTIDE SEQUENCE [LARGE SCALE GENOMIC DNA]</scope>
    <source>
        <strain evidence="2 3">DSM 18082</strain>
    </source>
</reference>
<organism evidence="2 3">
    <name type="scientific">Oryzihumus leptocrescens</name>
    <dbReference type="NCBI Taxonomy" id="297536"/>
    <lineage>
        <taxon>Bacteria</taxon>
        <taxon>Bacillati</taxon>
        <taxon>Actinomycetota</taxon>
        <taxon>Actinomycetes</taxon>
        <taxon>Micrococcales</taxon>
        <taxon>Intrasporangiaceae</taxon>
        <taxon>Oryzihumus</taxon>
    </lineage>
</organism>
<sequence length="300" mass="33396">MSPPLEIESELLRREVIAQALLMRAEELGGYVPLDELSDFPLPDGTRLRLVDPGGGGIWNPKTFVATLSITTSPDGPYPDREIDGGLLQYSYQKGPEGGKNVKLRLARELNLPLIRLNKIAKGAYAPIYPVYVVGDNPITREFTLTVDEALRSIPSGRELSPIEKAYAARMVRQRVHQPAFRARVMLAYEGACCVCELKHAVLLDAAHIIEDGRPGGDPLVSNGLSLCKIHHAAYDRRLLGITPSYVVQINGPLLDEVDGPMLRHGLQEMHGREIRTPRRKAERPDPDRLQQRFEWFLAG</sequence>
<evidence type="ECO:0000313" key="2">
    <source>
        <dbReference type="EMBL" id="TQL60970.1"/>
    </source>
</evidence>
<evidence type="ECO:0000259" key="1">
    <source>
        <dbReference type="Pfam" id="PF13391"/>
    </source>
</evidence>
<protein>
    <submittedName>
        <fullName evidence="2">Putative restriction endonuclease</fullName>
    </submittedName>
</protein>
<dbReference type="Pfam" id="PF13391">
    <property type="entry name" value="HNH_2"/>
    <property type="match status" value="1"/>
</dbReference>
<keyword evidence="2" id="KW-0540">Nuclease</keyword>
<accession>A0A542ZLC9</accession>
<gene>
    <name evidence="2" type="ORF">FB474_2373</name>
</gene>
<feature type="domain" description="HNH nuclease" evidence="1">
    <location>
        <begin position="193"/>
        <end position="242"/>
    </location>
</feature>